<dbReference type="GO" id="GO:0030466">
    <property type="term" value="P:silent mating-type cassette heterochromatin formation"/>
    <property type="evidence" value="ECO:0007669"/>
    <property type="project" value="TreeGrafter"/>
</dbReference>
<comment type="caution">
    <text evidence="3">The sequence shown here is derived from an EMBL/GenBank/DDBJ whole genome shotgun (WGS) entry which is preliminary data.</text>
</comment>
<keyword evidence="4" id="KW-1185">Reference proteome</keyword>
<feature type="region of interest" description="Disordered" evidence="1">
    <location>
        <begin position="163"/>
        <end position="212"/>
    </location>
</feature>
<dbReference type="Proteomes" id="UP000186594">
    <property type="component" value="Unassembled WGS sequence"/>
</dbReference>
<evidence type="ECO:0000259" key="2">
    <source>
        <dbReference type="Pfam" id="PF25823"/>
    </source>
</evidence>
<feature type="domain" description="Ams2/SPT21 N-terminal" evidence="2">
    <location>
        <begin position="6"/>
        <end position="103"/>
    </location>
</feature>
<reference evidence="3 4" key="1">
    <citation type="submission" date="2016-04" db="EMBL/GenBank/DDBJ databases">
        <title>Evolutionary innovation and constraint leading to complex multicellularity in the Ascomycota.</title>
        <authorList>
            <person name="Cisse O."/>
            <person name="Nguyen A."/>
            <person name="Hewitt D.A."/>
            <person name="Jedd G."/>
            <person name="Stajich J.E."/>
        </authorList>
    </citation>
    <scope>NUCLEOTIDE SEQUENCE [LARGE SCALE GENOMIC DNA]</scope>
    <source>
        <strain evidence="3 4">DAH-3</strain>
    </source>
</reference>
<sequence length="297" mass="32715">MASMPEARIMRVKILYTFDAAHQLICIARPASELLAHIIPSDSNIRVGLVDLQACVSAICVASPELISDHCTEYTIYSKDLIEVGEPLTGHGMLRKVLAEGNELVMGKIALMPEMKDGQWAQVEVITIGLRFSKVAIPPEIQEHSIDPVTWASWLRTVAHGEATQLKARPKTAEGQTDTDSRDSSAAPSSRSRGRSRSRMKNAAPCDVDFSQPWRVEQNHDTPAVNSSPPVIYDSPQLPPYAENQENTPDELILPCAVEEGKKEPLQKANAKELMNPRSKDKIEAKLIKSIAEGMRC</sequence>
<evidence type="ECO:0000313" key="4">
    <source>
        <dbReference type="Proteomes" id="UP000186594"/>
    </source>
</evidence>
<dbReference type="GO" id="GO:0000183">
    <property type="term" value="P:rDNA heterochromatin formation"/>
    <property type="evidence" value="ECO:0007669"/>
    <property type="project" value="TreeGrafter"/>
</dbReference>
<gene>
    <name evidence="3" type="ORF">NEOLI_004652</name>
</gene>
<name>A0A1U7LGZ2_NEOID</name>
<dbReference type="InterPro" id="IPR042403">
    <property type="entry name" value="Spt21/Ams2"/>
</dbReference>
<dbReference type="AlphaFoldDB" id="A0A1U7LGZ2"/>
<proteinExistence type="predicted"/>
<organism evidence="3 4">
    <name type="scientific">Neolecta irregularis (strain DAH-3)</name>
    <dbReference type="NCBI Taxonomy" id="1198029"/>
    <lineage>
        <taxon>Eukaryota</taxon>
        <taxon>Fungi</taxon>
        <taxon>Dikarya</taxon>
        <taxon>Ascomycota</taxon>
        <taxon>Taphrinomycotina</taxon>
        <taxon>Neolectales</taxon>
        <taxon>Neolectaceae</taxon>
        <taxon>Neolecta</taxon>
    </lineage>
</organism>
<evidence type="ECO:0000313" key="3">
    <source>
        <dbReference type="EMBL" id="OLL21917.1"/>
    </source>
</evidence>
<dbReference type="InterPro" id="IPR057725">
    <property type="entry name" value="Ams2-SPT21_N"/>
</dbReference>
<dbReference type="PANTHER" id="PTHR39147">
    <property type="entry name" value="PROTEIN SPT21"/>
    <property type="match status" value="1"/>
</dbReference>
<dbReference type="GO" id="GO:0006357">
    <property type="term" value="P:regulation of transcription by RNA polymerase II"/>
    <property type="evidence" value="ECO:0007669"/>
    <property type="project" value="TreeGrafter"/>
</dbReference>
<dbReference type="EMBL" id="LXFE01004144">
    <property type="protein sequence ID" value="OLL21917.1"/>
    <property type="molecule type" value="Genomic_DNA"/>
</dbReference>
<dbReference type="Pfam" id="PF25823">
    <property type="entry name" value="Ams2-SPT21_N"/>
    <property type="match status" value="1"/>
</dbReference>
<accession>A0A1U7LGZ2</accession>
<evidence type="ECO:0000256" key="1">
    <source>
        <dbReference type="SAM" id="MobiDB-lite"/>
    </source>
</evidence>
<protein>
    <submittedName>
        <fullName evidence="3">Protein SPT21</fullName>
    </submittedName>
</protein>
<dbReference type="OrthoDB" id="3199820at2759"/>
<dbReference type="PANTHER" id="PTHR39147:SF1">
    <property type="entry name" value="PROTEIN SPT21"/>
    <property type="match status" value="1"/>
</dbReference>